<sequence length="162" mass="17902">MQAWAAEAEAANDEARDLIVAQPPAGTETLPHRAVIPAVDPSLPPLDSPFYHDLTDLDLTGDDPTNPSEEFAAFIEFHPPLDDDDRPRHRLLGYADPLQDDPWRHCATAEPSTLPTQWLLLAQIDSKPDAQLGDNGLVYIFIPRDALAAGDFTRAHGVWHMH</sequence>
<protein>
    <recommendedName>
        <fullName evidence="3">DUF1963 domain-containing protein</fullName>
    </recommendedName>
</protein>
<dbReference type="InterPro" id="IPR035948">
    <property type="entry name" value="YwqG-like_sf"/>
</dbReference>
<keyword evidence="2" id="KW-1185">Reference proteome</keyword>
<accession>A0A7W5V4K7</accession>
<dbReference type="SUPFAM" id="SSF103032">
    <property type="entry name" value="Hypothetical protein YwqG"/>
    <property type="match status" value="1"/>
</dbReference>
<dbReference type="RefSeq" id="WP_183643164.1">
    <property type="nucleotide sequence ID" value="NZ_JACIBV010000001.1"/>
</dbReference>
<dbReference type="Pfam" id="PF09234">
    <property type="entry name" value="DUF1963"/>
    <property type="match status" value="1"/>
</dbReference>
<reference evidence="1 2" key="1">
    <citation type="submission" date="2020-08" db="EMBL/GenBank/DDBJ databases">
        <title>Sequencing the genomes of 1000 actinobacteria strains.</title>
        <authorList>
            <person name="Klenk H.-P."/>
        </authorList>
    </citation>
    <scope>NUCLEOTIDE SEQUENCE [LARGE SCALE GENOMIC DNA]</scope>
    <source>
        <strain evidence="1 2">DSM 44320</strain>
    </source>
</reference>
<dbReference type="EMBL" id="JACIBV010000001">
    <property type="protein sequence ID" value="MBB3724770.1"/>
    <property type="molecule type" value="Genomic_DNA"/>
</dbReference>
<proteinExistence type="predicted"/>
<evidence type="ECO:0000313" key="2">
    <source>
        <dbReference type="Proteomes" id="UP000579945"/>
    </source>
</evidence>
<gene>
    <name evidence="1" type="ORF">FHR33_000630</name>
</gene>
<name>A0A7W5V4K7_9ACTN</name>
<dbReference type="InterPro" id="IPR015315">
    <property type="entry name" value="DUF1963"/>
</dbReference>
<dbReference type="AlphaFoldDB" id="A0A7W5V4K7"/>
<dbReference type="Gene3D" id="2.30.320.10">
    <property type="entry name" value="YwqG-like"/>
    <property type="match status" value="1"/>
</dbReference>
<evidence type="ECO:0008006" key="3">
    <source>
        <dbReference type="Google" id="ProtNLM"/>
    </source>
</evidence>
<organism evidence="1 2">
    <name type="scientific">Nonomuraea dietziae</name>
    <dbReference type="NCBI Taxonomy" id="65515"/>
    <lineage>
        <taxon>Bacteria</taxon>
        <taxon>Bacillati</taxon>
        <taxon>Actinomycetota</taxon>
        <taxon>Actinomycetes</taxon>
        <taxon>Streptosporangiales</taxon>
        <taxon>Streptosporangiaceae</taxon>
        <taxon>Nonomuraea</taxon>
    </lineage>
</organism>
<dbReference type="GeneID" id="95387248"/>
<dbReference type="Proteomes" id="UP000579945">
    <property type="component" value="Unassembled WGS sequence"/>
</dbReference>
<comment type="caution">
    <text evidence="1">The sequence shown here is derived from an EMBL/GenBank/DDBJ whole genome shotgun (WGS) entry which is preliminary data.</text>
</comment>
<evidence type="ECO:0000313" key="1">
    <source>
        <dbReference type="EMBL" id="MBB3724770.1"/>
    </source>
</evidence>